<evidence type="ECO:0000256" key="1">
    <source>
        <dbReference type="ARBA" id="ARBA00022670"/>
    </source>
</evidence>
<gene>
    <name evidence="5" type="ORF">BKH29_04340</name>
</gene>
<dbReference type="PANTHER" id="PTHR43270">
    <property type="entry name" value="BETA-ALA-HIS DIPEPTIDASE"/>
    <property type="match status" value="1"/>
</dbReference>
<dbReference type="Proteomes" id="UP000186857">
    <property type="component" value="Unassembled WGS sequence"/>
</dbReference>
<keyword evidence="1" id="KW-0645">Protease</keyword>
<keyword evidence="3" id="KW-0378">Hydrolase</keyword>
<dbReference type="AlphaFoldDB" id="A0A1Q8VB04"/>
<feature type="domain" description="Peptidase M20 dimerisation" evidence="4">
    <location>
        <begin position="212"/>
        <end position="354"/>
    </location>
</feature>
<dbReference type="Gene3D" id="3.30.70.360">
    <property type="match status" value="1"/>
</dbReference>
<evidence type="ECO:0000313" key="5">
    <source>
        <dbReference type="EMBL" id="OLO45280.1"/>
    </source>
</evidence>
<dbReference type="InterPro" id="IPR011650">
    <property type="entry name" value="Peptidase_M20_dimer"/>
</dbReference>
<organism evidence="5 6">
    <name type="scientific">Actinomyces oris</name>
    <dbReference type="NCBI Taxonomy" id="544580"/>
    <lineage>
        <taxon>Bacteria</taxon>
        <taxon>Bacillati</taxon>
        <taxon>Actinomycetota</taxon>
        <taxon>Actinomycetes</taxon>
        <taxon>Actinomycetales</taxon>
        <taxon>Actinomycetaceae</taxon>
        <taxon>Actinomyces</taxon>
    </lineage>
</organism>
<protein>
    <submittedName>
        <fullName evidence="5">Dipeptidase</fullName>
    </submittedName>
</protein>
<dbReference type="NCBIfam" id="NF005914">
    <property type="entry name" value="PRK07907.1"/>
    <property type="match status" value="1"/>
</dbReference>
<name>A0A1Q8VB04_9ACTO</name>
<keyword evidence="2" id="KW-0479">Metal-binding</keyword>
<dbReference type="GO" id="GO:0046872">
    <property type="term" value="F:metal ion binding"/>
    <property type="evidence" value="ECO:0007669"/>
    <property type="project" value="UniProtKB-KW"/>
</dbReference>
<reference evidence="5 6" key="1">
    <citation type="submission" date="2016-12" db="EMBL/GenBank/DDBJ databases">
        <title>Genomic Comparison of strains in the 'Actinomyces naeslundii' Group.</title>
        <authorList>
            <person name="Mughal S.R."/>
            <person name="Do T."/>
            <person name="Gilbert S.C."/>
            <person name="Witherden E.A."/>
            <person name="Didelot X."/>
            <person name="Beighton D."/>
        </authorList>
    </citation>
    <scope>NUCLEOTIDE SEQUENCE [LARGE SCALE GENOMIC DNA]</scope>
    <source>
        <strain evidence="5 6">CCUG 33920</strain>
    </source>
</reference>
<dbReference type="Pfam" id="PF01546">
    <property type="entry name" value="Peptidase_M20"/>
    <property type="match status" value="1"/>
</dbReference>
<evidence type="ECO:0000259" key="4">
    <source>
        <dbReference type="Pfam" id="PF07687"/>
    </source>
</evidence>
<dbReference type="RefSeq" id="WP_075376393.1">
    <property type="nucleotide sequence ID" value="NZ_MSKJ01000008.1"/>
</dbReference>
<dbReference type="EMBL" id="MSKJ01000008">
    <property type="protein sequence ID" value="OLO45280.1"/>
    <property type="molecule type" value="Genomic_DNA"/>
</dbReference>
<dbReference type="InterPro" id="IPR002933">
    <property type="entry name" value="Peptidase_M20"/>
</dbReference>
<dbReference type="PANTHER" id="PTHR43270:SF12">
    <property type="entry name" value="SUCCINYL-DIAMINOPIMELATE DESUCCINYLASE"/>
    <property type="match status" value="1"/>
</dbReference>
<dbReference type="Pfam" id="PF07687">
    <property type="entry name" value="M20_dimer"/>
    <property type="match status" value="1"/>
</dbReference>
<comment type="caution">
    <text evidence="5">The sequence shown here is derived from an EMBL/GenBank/DDBJ whole genome shotgun (WGS) entry which is preliminary data.</text>
</comment>
<proteinExistence type="predicted"/>
<evidence type="ECO:0000256" key="2">
    <source>
        <dbReference type="ARBA" id="ARBA00022723"/>
    </source>
</evidence>
<evidence type="ECO:0000313" key="6">
    <source>
        <dbReference type="Proteomes" id="UP000186857"/>
    </source>
</evidence>
<accession>A0A1Q8VB04</accession>
<dbReference type="Gene3D" id="3.40.630.10">
    <property type="entry name" value="Zn peptidases"/>
    <property type="match status" value="1"/>
</dbReference>
<sequence>MITVDAVRTAVHTSMPTIVSDLTDLVAIPSVSASSHDQSQVQRSAEAVAALLRDSGLDAEILSVPAPDGTPGRPAVLAHKAGPQGSPHVLLYSHHDVQPVGDPTGWDQADPFTAERRGERLFGRGTADDKAGVITHAHALRILASLADGELPCSVTVFIEGEEEVGSPSFESFLTTHRDRLASDVIVVADSSNWKVGIPSLTTLLRGVVQVDVRLDMLDHALHSGQYGGPVLDAATAMCRLIASCHDDAGDVAVAGLVSRSQADADFPDYSEADFRADAGVLDGVELSGTGDLTARLWTKPSLTLIGMDVTPLDLAGNVLTPSCTARLSLRIAPGQDPAAAQEALVSHLEKHVPFGGRVTVTGREAGPAFDGSEVTPASEAAHWALSTAWDTEAVNIGQGGSIPFIATLKDTFPDAQVLVTGIEDPDTRAHSENESMHLGELERIVVAEVLLLARLGEAIGS</sequence>
<dbReference type="InterPro" id="IPR051458">
    <property type="entry name" value="Cyt/Met_Dipeptidase"/>
</dbReference>
<evidence type="ECO:0000256" key="3">
    <source>
        <dbReference type="ARBA" id="ARBA00022801"/>
    </source>
</evidence>
<dbReference type="GO" id="GO:0008233">
    <property type="term" value="F:peptidase activity"/>
    <property type="evidence" value="ECO:0007669"/>
    <property type="project" value="UniProtKB-KW"/>
</dbReference>
<dbReference type="GO" id="GO:0006508">
    <property type="term" value="P:proteolysis"/>
    <property type="evidence" value="ECO:0007669"/>
    <property type="project" value="UniProtKB-KW"/>
</dbReference>
<dbReference type="SUPFAM" id="SSF53187">
    <property type="entry name" value="Zn-dependent exopeptidases"/>
    <property type="match status" value="1"/>
</dbReference>
<dbReference type="OrthoDB" id="9761532at2"/>